<evidence type="ECO:0000313" key="1">
    <source>
        <dbReference type="EMBL" id="GAA0769087.1"/>
    </source>
</evidence>
<dbReference type="InterPro" id="IPR005560">
    <property type="entry name" value="Csp_YhjQ"/>
</dbReference>
<keyword evidence="2" id="KW-1185">Reference proteome</keyword>
<dbReference type="InterPro" id="IPR044543">
    <property type="entry name" value="YHJQ-like"/>
</dbReference>
<protein>
    <recommendedName>
        <fullName evidence="3">Four-helix bundle copper-binding protein</fullName>
    </recommendedName>
</protein>
<dbReference type="EMBL" id="BAAAEW010000047">
    <property type="protein sequence ID" value="GAA0769087.1"/>
    <property type="molecule type" value="Genomic_DNA"/>
</dbReference>
<dbReference type="RefSeq" id="WP_141290319.1">
    <property type="nucleotide sequence ID" value="NZ_BAAAEW010000047.1"/>
</dbReference>
<dbReference type="Gene3D" id="1.20.1270.360">
    <property type="match status" value="1"/>
</dbReference>
<dbReference type="CDD" id="cd08026">
    <property type="entry name" value="DUF326"/>
    <property type="match status" value="1"/>
</dbReference>
<reference evidence="1 2" key="1">
    <citation type="journal article" date="2019" name="Int. J. Syst. Evol. Microbiol.">
        <title>The Global Catalogue of Microorganisms (GCM) 10K type strain sequencing project: providing services to taxonomists for standard genome sequencing and annotation.</title>
        <authorList>
            <consortium name="The Broad Institute Genomics Platform"/>
            <consortium name="The Broad Institute Genome Sequencing Center for Infectious Disease"/>
            <person name="Wu L."/>
            <person name="Ma J."/>
        </authorList>
    </citation>
    <scope>NUCLEOTIDE SEQUENCE [LARGE SCALE GENOMIC DNA]</scope>
    <source>
        <strain evidence="1 2">JCM 15503</strain>
    </source>
</reference>
<evidence type="ECO:0008006" key="3">
    <source>
        <dbReference type="Google" id="ProtNLM"/>
    </source>
</evidence>
<dbReference type="PANTHER" id="PTHR37310:SF1">
    <property type="entry name" value="CYTOPLASMIC PROTEIN"/>
    <property type="match status" value="1"/>
</dbReference>
<dbReference type="PANTHER" id="PTHR37310">
    <property type="entry name" value="CYTOPLASMIC PROTEIN-RELATED"/>
    <property type="match status" value="1"/>
</dbReference>
<dbReference type="Pfam" id="PF03860">
    <property type="entry name" value="Csp"/>
    <property type="match status" value="1"/>
</dbReference>
<name>A0ABN1KK97_9BURK</name>
<proteinExistence type="predicted"/>
<comment type="caution">
    <text evidence="1">The sequence shown here is derived from an EMBL/GenBank/DDBJ whole genome shotgun (WGS) entry which is preliminary data.</text>
</comment>
<organism evidence="1 2">
    <name type="scientific">Ideonella azotifigens</name>
    <dbReference type="NCBI Taxonomy" id="513160"/>
    <lineage>
        <taxon>Bacteria</taxon>
        <taxon>Pseudomonadati</taxon>
        <taxon>Pseudomonadota</taxon>
        <taxon>Betaproteobacteria</taxon>
        <taxon>Burkholderiales</taxon>
        <taxon>Sphaerotilaceae</taxon>
        <taxon>Ideonella</taxon>
    </lineage>
</organism>
<evidence type="ECO:0000313" key="2">
    <source>
        <dbReference type="Proteomes" id="UP001500279"/>
    </source>
</evidence>
<dbReference type="Proteomes" id="UP001500279">
    <property type="component" value="Unassembled WGS sequence"/>
</dbReference>
<gene>
    <name evidence="1" type="ORF">GCM10009107_59590</name>
</gene>
<sequence length="121" mass="12741">MPTVDPLTPPSEDLSACITACEAARRACENCAAEDARDGDPMMAACILINLDCAAICSATLGALARGSVHHGDFCALCAHVCTACAEECGKHEHEHCIRCREACKLCAQACLQHAGERHAM</sequence>
<accession>A0ABN1KK97</accession>